<dbReference type="PANTHER" id="PTHR47932:SF44">
    <property type="entry name" value="MIOREX COMPLEX COMPONENT 1"/>
    <property type="match status" value="1"/>
</dbReference>
<protein>
    <submittedName>
        <fullName evidence="3">Photosystem I assembly protein Ycf3</fullName>
    </submittedName>
</protein>
<dbReference type="InterPro" id="IPR011990">
    <property type="entry name" value="TPR-like_helical_dom_sf"/>
</dbReference>
<feature type="chain" id="PRO_5022032615" evidence="2">
    <location>
        <begin position="23"/>
        <end position="626"/>
    </location>
</feature>
<dbReference type="EMBL" id="CP036317">
    <property type="protein sequence ID" value="QDV17302.1"/>
    <property type="molecule type" value="Genomic_DNA"/>
</dbReference>
<reference evidence="3 4" key="1">
    <citation type="submission" date="2019-02" db="EMBL/GenBank/DDBJ databases">
        <title>Deep-cultivation of Planctomycetes and their phenomic and genomic characterization uncovers novel biology.</title>
        <authorList>
            <person name="Wiegand S."/>
            <person name="Jogler M."/>
            <person name="Boedeker C."/>
            <person name="Pinto D."/>
            <person name="Vollmers J."/>
            <person name="Rivas-Marin E."/>
            <person name="Kohn T."/>
            <person name="Peeters S.H."/>
            <person name="Heuer A."/>
            <person name="Rast P."/>
            <person name="Oberbeckmann S."/>
            <person name="Bunk B."/>
            <person name="Jeske O."/>
            <person name="Meyerdierks A."/>
            <person name="Storesund J.E."/>
            <person name="Kallscheuer N."/>
            <person name="Luecker S."/>
            <person name="Lage O.M."/>
            <person name="Pohl T."/>
            <person name="Merkel B.J."/>
            <person name="Hornburger P."/>
            <person name="Mueller R.-W."/>
            <person name="Bruemmer F."/>
            <person name="Labrenz M."/>
            <person name="Spormann A.M."/>
            <person name="Op den Camp H."/>
            <person name="Overmann J."/>
            <person name="Amann R."/>
            <person name="Jetten M.S.M."/>
            <person name="Mascher T."/>
            <person name="Medema M.H."/>
            <person name="Devos D.P."/>
            <person name="Kaster A.-K."/>
            <person name="Ovreas L."/>
            <person name="Rohde M."/>
            <person name="Galperin M.Y."/>
            <person name="Jogler C."/>
        </authorList>
    </citation>
    <scope>NUCLEOTIDE SEQUENCE [LARGE SCALE GENOMIC DNA]</scope>
    <source>
        <strain evidence="3 4">Pan153</strain>
    </source>
</reference>
<organism evidence="3 4">
    <name type="scientific">Gimesia panareensis</name>
    <dbReference type="NCBI Taxonomy" id="2527978"/>
    <lineage>
        <taxon>Bacteria</taxon>
        <taxon>Pseudomonadati</taxon>
        <taxon>Planctomycetota</taxon>
        <taxon>Planctomycetia</taxon>
        <taxon>Planctomycetales</taxon>
        <taxon>Planctomycetaceae</taxon>
        <taxon>Gimesia</taxon>
    </lineage>
</organism>
<gene>
    <name evidence="3" type="ORF">Pan153_19370</name>
</gene>
<dbReference type="SUPFAM" id="SSF48452">
    <property type="entry name" value="TPR-like"/>
    <property type="match status" value="2"/>
</dbReference>
<dbReference type="Gene3D" id="1.25.40.10">
    <property type="entry name" value="Tetratricopeptide repeat domain"/>
    <property type="match status" value="4"/>
</dbReference>
<name>A0A518FLR5_9PLAN</name>
<keyword evidence="2" id="KW-0732">Signal</keyword>
<evidence type="ECO:0000256" key="1">
    <source>
        <dbReference type="ARBA" id="ARBA00022737"/>
    </source>
</evidence>
<evidence type="ECO:0000313" key="3">
    <source>
        <dbReference type="EMBL" id="QDV17302.1"/>
    </source>
</evidence>
<dbReference type="PANTHER" id="PTHR47932">
    <property type="entry name" value="ATPASE EXPRESSION PROTEIN 3"/>
    <property type="match status" value="1"/>
</dbReference>
<dbReference type="Proteomes" id="UP000320839">
    <property type="component" value="Chromosome"/>
</dbReference>
<evidence type="ECO:0000313" key="4">
    <source>
        <dbReference type="Proteomes" id="UP000320839"/>
    </source>
</evidence>
<accession>A0A518FLR5</accession>
<feature type="signal peptide" evidence="2">
    <location>
        <begin position="1"/>
        <end position="22"/>
    </location>
</feature>
<proteinExistence type="predicted"/>
<dbReference type="AlphaFoldDB" id="A0A518FLR5"/>
<evidence type="ECO:0000256" key="2">
    <source>
        <dbReference type="SAM" id="SignalP"/>
    </source>
</evidence>
<keyword evidence="1" id="KW-0677">Repeat</keyword>
<sequence precursor="true">MKYWTILLLSVLVLCVEPAVQAQQSPAAEVKAKASPPWETPVDLVLYAARQYKDHSVRYFMLKDISESLAHAGDIDRALDVAQEIKERGERDVARYRIAAALSQQGNLNQSLELIRKIKDPNGRTYARMKIASALGKKGKTQEALKVIQVIERPTSQIDVFCELASTLAKSGDQKQAQAILKQAQAVFEKMDDPLSEDIRSELRDLELMLLAATDKKQIQEILKKMIAFDDKDLDLKQVRKRVATQTRIATALAEAGEVEQALEIVDHIAAWNIRAPALKSIARALVSMGKIKLAQEVIQKNAVIEELAQKINHPELSSIRFERATTLKTISIALADRGDLKQALQIARTIKNKSSKALALQHIASHFAEEGEFEQAFQVSDLITLKQVRSETSGSIALALAKSGEIKRALNIVEQIEDPFIADRSETLKQIACYCAENNDSLQAVDIASRIEIARDRAETLLKIASIQARMGNTKAALATVDLALKSAQKITLDENRTGVLYRIVSFLAEEGAFTKALEVAGQLKTDPNQGNPEKFWLHDQTDAFRKIAIVLVDKNEFQKAMQVIHRINNQESRMEALFSIAEKISTDPVPESSGHDRRMKKKFTTVEKQRARQLVEAIQKNDSV</sequence>